<dbReference type="PANTHER" id="PTHR12110">
    <property type="entry name" value="HYDROXYPYRUVATE ISOMERASE"/>
    <property type="match status" value="1"/>
</dbReference>
<comment type="caution">
    <text evidence="2">The sequence shown here is derived from an EMBL/GenBank/DDBJ whole genome shotgun (WGS) entry which is preliminary data.</text>
</comment>
<evidence type="ECO:0000313" key="3">
    <source>
        <dbReference type="Proteomes" id="UP000236173"/>
    </source>
</evidence>
<dbReference type="InterPro" id="IPR013022">
    <property type="entry name" value="Xyl_isomerase-like_TIM-brl"/>
</dbReference>
<keyword evidence="2" id="KW-0456">Lyase</keyword>
<organism evidence="2 3">
    <name type="scientific">Candidatus Fervidibacter japonicus</name>
    <dbReference type="NCBI Taxonomy" id="2035412"/>
    <lineage>
        <taxon>Bacteria</taxon>
        <taxon>Candidatus Fervidibacterota</taxon>
        <taxon>Candidatus Fervidibacter</taxon>
    </lineage>
</organism>
<accession>A0A2H5X9L0</accession>
<dbReference type="Pfam" id="PF01261">
    <property type="entry name" value="AP_endonuc_2"/>
    <property type="match status" value="1"/>
</dbReference>
<dbReference type="Gene3D" id="3.20.20.150">
    <property type="entry name" value="Divalent-metal-dependent TIM barrel enzymes"/>
    <property type="match status" value="1"/>
</dbReference>
<protein>
    <submittedName>
        <fullName evidence="2">Inosose dehydratase</fullName>
        <ecNumber evidence="2">4.2.1.44</ecNumber>
    </submittedName>
</protein>
<dbReference type="PANTHER" id="PTHR12110:SF41">
    <property type="entry name" value="INOSOSE DEHYDRATASE"/>
    <property type="match status" value="1"/>
</dbReference>
<evidence type="ECO:0000313" key="2">
    <source>
        <dbReference type="EMBL" id="GBC97855.1"/>
    </source>
</evidence>
<reference evidence="3" key="1">
    <citation type="submission" date="2017-09" db="EMBL/GenBank/DDBJ databases">
        <title>Metaegenomics of thermophilic ammonia-oxidizing enrichment culture.</title>
        <authorList>
            <person name="Kato S."/>
            <person name="Suzuki K."/>
        </authorList>
    </citation>
    <scope>NUCLEOTIDE SEQUENCE [LARGE SCALE GENOMIC DNA]</scope>
</reference>
<dbReference type="SUPFAM" id="SSF51658">
    <property type="entry name" value="Xylose isomerase-like"/>
    <property type="match status" value="1"/>
</dbReference>
<proteinExistence type="predicted"/>
<dbReference type="InterPro" id="IPR036237">
    <property type="entry name" value="Xyl_isomerase-like_sf"/>
</dbReference>
<sequence length="280" mass="31580">MGMRVRLACQPLTWRNFEEAVRDIAEIGYDGVEAPVGAYLDRLDELKALLEQHKLACSATYFAGQFWKGWNEEAERAVQIAEALPKVGCHILILASSGYQPRPGNAPKRHLQRFCETINAIAERAKRFGVKIVFHNHAWTLIESPEEIDFLMANTDPQSVWAGFDTAQLAYGGADPVTTLRKYKDRIGYLHIKDLNPQLAGLTLEQRYQVGRVKHVFWELGRGALGERVLVGVLDVLREINYDGWICAELDSTPLTPRIGNANNYLWLVEHLKPGERVSA</sequence>
<dbReference type="AlphaFoldDB" id="A0A2H5X9L0"/>
<evidence type="ECO:0000259" key="1">
    <source>
        <dbReference type="Pfam" id="PF01261"/>
    </source>
</evidence>
<dbReference type="Proteomes" id="UP000236173">
    <property type="component" value="Unassembled WGS sequence"/>
</dbReference>
<name>A0A2H5X9L0_9BACT</name>
<dbReference type="EC" id="4.2.1.44" evidence="2"/>
<feature type="domain" description="Xylose isomerase-like TIM barrel" evidence="1">
    <location>
        <begin position="22"/>
        <end position="260"/>
    </location>
</feature>
<dbReference type="GO" id="GO:0050114">
    <property type="term" value="F:myo-inosose-2 dehydratase activity"/>
    <property type="evidence" value="ECO:0007669"/>
    <property type="project" value="UniProtKB-EC"/>
</dbReference>
<gene>
    <name evidence="2" type="primary">iolE_1</name>
    <name evidence="2" type="ORF">HRbin17_00350</name>
</gene>
<dbReference type="EMBL" id="BEHT01000003">
    <property type="protein sequence ID" value="GBC97855.1"/>
    <property type="molecule type" value="Genomic_DNA"/>
</dbReference>
<dbReference type="InterPro" id="IPR050312">
    <property type="entry name" value="IolE/XylAMocC-like"/>
</dbReference>